<name>A0A7W9MZG6_9MICC</name>
<dbReference type="SUPFAM" id="SSF53474">
    <property type="entry name" value="alpha/beta-Hydrolases"/>
    <property type="match status" value="1"/>
</dbReference>
<dbReference type="EMBL" id="JACHMW010000001">
    <property type="protein sequence ID" value="MBB5847920.1"/>
    <property type="molecule type" value="Genomic_DNA"/>
</dbReference>
<feature type="active site" description="Nucleophile" evidence="1">
    <location>
        <position position="115"/>
    </location>
</feature>
<dbReference type="Proteomes" id="UP000567246">
    <property type="component" value="Unassembled WGS sequence"/>
</dbReference>
<dbReference type="PIRSF" id="PIRSF017388">
    <property type="entry name" value="Esterase_lipase"/>
    <property type="match status" value="1"/>
</dbReference>
<keyword evidence="7" id="KW-1185">Reference proteome</keyword>
<dbReference type="GO" id="GO:0106435">
    <property type="term" value="F:carboxylesterase activity"/>
    <property type="evidence" value="ECO:0007669"/>
    <property type="project" value="UniProtKB-EC"/>
</dbReference>
<keyword evidence="6" id="KW-0378">Hydrolase</keyword>
<protein>
    <submittedName>
        <fullName evidence="6">Carboxylesterase</fullName>
        <ecNumber evidence="6">3.1.1.1</ecNumber>
    </submittedName>
</protein>
<evidence type="ECO:0000256" key="1">
    <source>
        <dbReference type="PIRSR" id="PIRSR017388-1"/>
    </source>
</evidence>
<sequence length="269" mass="27843">MDRPAPPVEPAPPAVPAPAVDPVHLPVRLAPGSGAGADRCVVVLHGFTSGPDSVRAWAEGIAAGGSHVSVPLLPGHGTRWQDLAATGADEIRGAVREAVDRELTRHRHVVVAGISMGGALALDAAAHRPVSAAIVVNPALRFASPLAPLAPALAPFVPSVAPIANDIADPDARELAYPRTPVAGVAAVGRIQRAARRALPRITAPVTVFRSARDAVVPAASHRTLLRGLRRAPVDVVPLPRSRHVATLDYDLPLLIERSRAAVEAATRA</sequence>
<gene>
    <name evidence="6" type="ORF">HDA33_000484</name>
</gene>
<feature type="domain" description="Serine aminopeptidase S33" evidence="5">
    <location>
        <begin position="38"/>
        <end position="246"/>
    </location>
</feature>
<comment type="caution">
    <text evidence="6">The sequence shown here is derived from an EMBL/GenBank/DDBJ whole genome shotgun (WGS) entry which is preliminary data.</text>
</comment>
<feature type="compositionally biased region" description="Pro residues" evidence="4">
    <location>
        <begin position="1"/>
        <end position="16"/>
    </location>
</feature>
<feature type="active site" description="Charge relay system" evidence="1">
    <location>
        <position position="244"/>
    </location>
</feature>
<evidence type="ECO:0000313" key="6">
    <source>
        <dbReference type="EMBL" id="MBB5847920.1"/>
    </source>
</evidence>
<dbReference type="RefSeq" id="WP_221432943.1">
    <property type="nucleotide sequence ID" value="NZ_BAABAG010000021.1"/>
</dbReference>
<evidence type="ECO:0000313" key="7">
    <source>
        <dbReference type="Proteomes" id="UP000567246"/>
    </source>
</evidence>
<organism evidence="6 7">
    <name type="scientific">Micrococcus endophyticus</name>
    <dbReference type="NCBI Taxonomy" id="455343"/>
    <lineage>
        <taxon>Bacteria</taxon>
        <taxon>Bacillati</taxon>
        <taxon>Actinomycetota</taxon>
        <taxon>Actinomycetes</taxon>
        <taxon>Micrococcales</taxon>
        <taxon>Micrococcaceae</taxon>
        <taxon>Micrococcus</taxon>
    </lineage>
</organism>
<dbReference type="Gene3D" id="3.40.50.1820">
    <property type="entry name" value="alpha/beta hydrolase"/>
    <property type="match status" value="1"/>
</dbReference>
<feature type="region of interest" description="Disordered" evidence="4">
    <location>
        <begin position="1"/>
        <end position="20"/>
    </location>
</feature>
<dbReference type="AlphaFoldDB" id="A0A7W9MZG6"/>
<dbReference type="InterPro" id="IPR022742">
    <property type="entry name" value="Hydrolase_4"/>
</dbReference>
<feature type="active site" description="Charge relay system" evidence="1">
    <location>
        <position position="214"/>
    </location>
</feature>
<evidence type="ECO:0000256" key="3">
    <source>
        <dbReference type="PIRSR" id="PIRSR017388-3"/>
    </source>
</evidence>
<dbReference type="Pfam" id="PF12146">
    <property type="entry name" value="Hydrolase_4"/>
    <property type="match status" value="1"/>
</dbReference>
<reference evidence="6 7" key="1">
    <citation type="submission" date="2020-08" db="EMBL/GenBank/DDBJ databases">
        <title>Sequencing the genomes of 1000 actinobacteria strains.</title>
        <authorList>
            <person name="Klenk H.-P."/>
        </authorList>
    </citation>
    <scope>NUCLEOTIDE SEQUENCE [LARGE SCALE GENOMIC DNA]</scope>
    <source>
        <strain evidence="6 7">DSM 17945</strain>
    </source>
</reference>
<feature type="site" description="Important for substrate specificity" evidence="3">
    <location>
        <position position="163"/>
    </location>
</feature>
<dbReference type="InterPro" id="IPR012354">
    <property type="entry name" value="Esterase_lipase"/>
</dbReference>
<dbReference type="EC" id="3.1.1.1" evidence="6"/>
<proteinExistence type="predicted"/>
<evidence type="ECO:0000259" key="5">
    <source>
        <dbReference type="Pfam" id="PF12146"/>
    </source>
</evidence>
<feature type="binding site" evidence="2">
    <location>
        <position position="116"/>
    </location>
    <ligand>
        <name>substrate</name>
    </ligand>
</feature>
<evidence type="ECO:0000256" key="4">
    <source>
        <dbReference type="SAM" id="MobiDB-lite"/>
    </source>
</evidence>
<evidence type="ECO:0000256" key="2">
    <source>
        <dbReference type="PIRSR" id="PIRSR017388-2"/>
    </source>
</evidence>
<dbReference type="InterPro" id="IPR029058">
    <property type="entry name" value="AB_hydrolase_fold"/>
</dbReference>
<feature type="binding site" evidence="2">
    <location>
        <position position="47"/>
    </location>
    <ligand>
        <name>substrate</name>
    </ligand>
</feature>
<accession>A0A7W9MZG6</accession>